<dbReference type="InParanoid" id="A0A2P6N318"/>
<dbReference type="Gene3D" id="3.30.450.20">
    <property type="entry name" value="PAS domain"/>
    <property type="match status" value="1"/>
</dbReference>
<protein>
    <submittedName>
        <fullName evidence="3">Multi-sensor hybrid histidine kinase</fullName>
    </submittedName>
</protein>
<evidence type="ECO:0000259" key="2">
    <source>
        <dbReference type="PROSITE" id="PS50113"/>
    </source>
</evidence>
<dbReference type="InterPro" id="IPR000700">
    <property type="entry name" value="PAS-assoc_C"/>
</dbReference>
<keyword evidence="3" id="KW-0808">Transferase</keyword>
<evidence type="ECO:0000313" key="4">
    <source>
        <dbReference type="Proteomes" id="UP000241769"/>
    </source>
</evidence>
<accession>A0A2P6N318</accession>
<dbReference type="OrthoDB" id="303614at2759"/>
<dbReference type="InterPro" id="IPR000014">
    <property type="entry name" value="PAS"/>
</dbReference>
<dbReference type="GO" id="GO:0016301">
    <property type="term" value="F:kinase activity"/>
    <property type="evidence" value="ECO:0007669"/>
    <property type="project" value="UniProtKB-KW"/>
</dbReference>
<feature type="domain" description="PAC" evidence="2">
    <location>
        <begin position="281"/>
        <end position="335"/>
    </location>
</feature>
<dbReference type="EMBL" id="MDYQ01000229">
    <property type="protein sequence ID" value="PRP78345.1"/>
    <property type="molecule type" value="Genomic_DNA"/>
</dbReference>
<keyword evidence="4" id="KW-1185">Reference proteome</keyword>
<dbReference type="SUPFAM" id="SSF55785">
    <property type="entry name" value="PYP-like sensor domain (PAS domain)"/>
    <property type="match status" value="1"/>
</dbReference>
<dbReference type="Gene3D" id="3.30.450.40">
    <property type="match status" value="1"/>
</dbReference>
<organism evidence="3 4">
    <name type="scientific">Planoprotostelium fungivorum</name>
    <dbReference type="NCBI Taxonomy" id="1890364"/>
    <lineage>
        <taxon>Eukaryota</taxon>
        <taxon>Amoebozoa</taxon>
        <taxon>Evosea</taxon>
        <taxon>Variosea</taxon>
        <taxon>Cavosteliida</taxon>
        <taxon>Cavosteliaceae</taxon>
        <taxon>Planoprotostelium</taxon>
    </lineage>
</organism>
<evidence type="ECO:0000259" key="1">
    <source>
        <dbReference type="PROSITE" id="PS50112"/>
    </source>
</evidence>
<dbReference type="Pfam" id="PF01590">
    <property type="entry name" value="GAF"/>
    <property type="match status" value="1"/>
</dbReference>
<name>A0A2P6N318_9EUKA</name>
<feature type="domain" description="PAS" evidence="1">
    <location>
        <begin position="209"/>
        <end position="252"/>
    </location>
</feature>
<dbReference type="AlphaFoldDB" id="A0A2P6N318"/>
<dbReference type="PANTHER" id="PTHR43102:SF2">
    <property type="entry name" value="GAF DOMAIN-CONTAINING PROTEIN"/>
    <property type="match status" value="1"/>
</dbReference>
<dbReference type="InterPro" id="IPR035965">
    <property type="entry name" value="PAS-like_dom_sf"/>
</dbReference>
<dbReference type="InterPro" id="IPR003018">
    <property type="entry name" value="GAF"/>
</dbReference>
<reference evidence="3 4" key="1">
    <citation type="journal article" date="2018" name="Genome Biol. Evol.">
        <title>Multiple Roots of Fruiting Body Formation in Amoebozoa.</title>
        <authorList>
            <person name="Hillmann F."/>
            <person name="Forbes G."/>
            <person name="Novohradska S."/>
            <person name="Ferling I."/>
            <person name="Riege K."/>
            <person name="Groth M."/>
            <person name="Westermann M."/>
            <person name="Marz M."/>
            <person name="Spaller T."/>
            <person name="Winckler T."/>
            <person name="Schaap P."/>
            <person name="Glockner G."/>
        </authorList>
    </citation>
    <scope>NUCLEOTIDE SEQUENCE [LARGE SCALE GENOMIC DNA]</scope>
    <source>
        <strain evidence="3 4">Jena</strain>
    </source>
</reference>
<dbReference type="PANTHER" id="PTHR43102">
    <property type="entry name" value="SLR1143 PROTEIN"/>
    <property type="match status" value="1"/>
</dbReference>
<dbReference type="SUPFAM" id="SSF55781">
    <property type="entry name" value="GAF domain-like"/>
    <property type="match status" value="1"/>
</dbReference>
<proteinExistence type="predicted"/>
<dbReference type="SMART" id="SM00065">
    <property type="entry name" value="GAF"/>
    <property type="match status" value="1"/>
</dbReference>
<dbReference type="CDD" id="cd00130">
    <property type="entry name" value="PAS"/>
    <property type="match status" value="1"/>
</dbReference>
<dbReference type="PROSITE" id="PS50112">
    <property type="entry name" value="PAS"/>
    <property type="match status" value="1"/>
</dbReference>
<sequence length="343" mass="38677">MSFLDALKSATMSAQQAKKGAAVVISPPKPTNERERLKTLQEMSILDTEQEEVFDAMIRAVKNHLNVPIVLISLVDENRQWFKACIGLDVSETSRDVAFCAYAILSGTTDLLLIPDARCDERFRDNPLVTGPPHIRFYAGAPLISTEGYALGTLCVIDGTPRILKDTDITFLQDCASVVIRAMEMRSKNESLTHQIEYSHEDLTTVVQDRDKLMSIVNNFQEGFVMWNKQQQIVFVNQGFTNITGMQKEEAMKLMGPDLFICSKSDPDTARALQRSFGAREACEVELVSQKADGMFYWNCLAVKPIFDERDGFTHYWGTLSDQSERKFIEEQANTLIHKQALT</sequence>
<keyword evidence="3" id="KW-0418">Kinase</keyword>
<comment type="caution">
    <text evidence="3">The sequence shown here is derived from an EMBL/GenBank/DDBJ whole genome shotgun (WGS) entry which is preliminary data.</text>
</comment>
<gene>
    <name evidence="3" type="ORF">PROFUN_11385</name>
</gene>
<dbReference type="PROSITE" id="PS50113">
    <property type="entry name" value="PAC"/>
    <property type="match status" value="1"/>
</dbReference>
<dbReference type="NCBIfam" id="TIGR00229">
    <property type="entry name" value="sensory_box"/>
    <property type="match status" value="1"/>
</dbReference>
<dbReference type="Pfam" id="PF13426">
    <property type="entry name" value="PAS_9"/>
    <property type="match status" value="1"/>
</dbReference>
<dbReference type="InterPro" id="IPR029016">
    <property type="entry name" value="GAF-like_dom_sf"/>
</dbReference>
<dbReference type="Proteomes" id="UP000241769">
    <property type="component" value="Unassembled WGS sequence"/>
</dbReference>
<dbReference type="SMART" id="SM00091">
    <property type="entry name" value="PAS"/>
    <property type="match status" value="1"/>
</dbReference>
<dbReference type="STRING" id="1890364.A0A2P6N318"/>
<evidence type="ECO:0000313" key="3">
    <source>
        <dbReference type="EMBL" id="PRP78345.1"/>
    </source>
</evidence>